<reference evidence="2 3" key="1">
    <citation type="journal article" date="2018" name="PLoS Pathog.">
        <title>Evolution of structural diversity of trichothecenes, a family of toxins produced by plant pathogenic and entomopathogenic fungi.</title>
        <authorList>
            <person name="Proctor R.H."/>
            <person name="McCormick S.P."/>
            <person name="Kim H.S."/>
            <person name="Cardoza R.E."/>
            <person name="Stanley A.M."/>
            <person name="Lindo L."/>
            <person name="Kelly A."/>
            <person name="Brown D.W."/>
            <person name="Lee T."/>
            <person name="Vaughan M.M."/>
            <person name="Alexander N.J."/>
            <person name="Busman M."/>
            <person name="Gutierrez S."/>
        </authorList>
    </citation>
    <scope>NUCLEOTIDE SEQUENCE [LARGE SCALE GENOMIC DNA]</scope>
    <source>
        <strain evidence="2 3">IBT 40837</strain>
    </source>
</reference>
<dbReference type="OrthoDB" id="4900209at2759"/>
<feature type="region of interest" description="Disordered" evidence="1">
    <location>
        <begin position="1"/>
        <end position="55"/>
    </location>
</feature>
<evidence type="ECO:0000313" key="2">
    <source>
        <dbReference type="EMBL" id="RFU77680.1"/>
    </source>
</evidence>
<evidence type="ECO:0000313" key="3">
    <source>
        <dbReference type="Proteomes" id="UP000266272"/>
    </source>
</evidence>
<feature type="compositionally biased region" description="Basic and acidic residues" evidence="1">
    <location>
        <begin position="83"/>
        <end position="92"/>
    </location>
</feature>
<feature type="compositionally biased region" description="Acidic residues" evidence="1">
    <location>
        <begin position="10"/>
        <end position="23"/>
    </location>
</feature>
<evidence type="ECO:0000256" key="1">
    <source>
        <dbReference type="SAM" id="MobiDB-lite"/>
    </source>
</evidence>
<feature type="region of interest" description="Disordered" evidence="1">
    <location>
        <begin position="73"/>
        <end position="96"/>
    </location>
</feature>
<dbReference type="AlphaFoldDB" id="A0A395NNN0"/>
<accession>A0A395NNN0</accession>
<keyword evidence="3" id="KW-1185">Reference proteome</keyword>
<dbReference type="EMBL" id="PXOA01000258">
    <property type="protein sequence ID" value="RFU77680.1"/>
    <property type="molecule type" value="Genomic_DNA"/>
</dbReference>
<feature type="compositionally biased region" description="Low complexity" evidence="1">
    <location>
        <begin position="32"/>
        <end position="44"/>
    </location>
</feature>
<protein>
    <submittedName>
        <fullName evidence="2">Uncharacterized protein</fullName>
    </submittedName>
</protein>
<organism evidence="2 3">
    <name type="scientific">Trichoderma arundinaceum</name>
    <dbReference type="NCBI Taxonomy" id="490622"/>
    <lineage>
        <taxon>Eukaryota</taxon>
        <taxon>Fungi</taxon>
        <taxon>Dikarya</taxon>
        <taxon>Ascomycota</taxon>
        <taxon>Pezizomycotina</taxon>
        <taxon>Sordariomycetes</taxon>
        <taxon>Hypocreomycetidae</taxon>
        <taxon>Hypocreales</taxon>
        <taxon>Hypocreaceae</taxon>
        <taxon>Trichoderma</taxon>
    </lineage>
</organism>
<gene>
    <name evidence="2" type="ORF">TARUN_4539</name>
</gene>
<dbReference type="Proteomes" id="UP000266272">
    <property type="component" value="Unassembled WGS sequence"/>
</dbReference>
<proteinExistence type="predicted"/>
<name>A0A395NNN0_TRIAR</name>
<comment type="caution">
    <text evidence="2">The sequence shown here is derived from an EMBL/GenBank/DDBJ whole genome shotgun (WGS) entry which is preliminary data.</text>
</comment>
<sequence length="256" mass="29092">MDHHQLYTIDEVDEIDTPYENEQGDVLAVAASGSSSTTLDPSSGAMSTNSSVDDDEWIDDDYDALSQQFKKPFRSLANTHMPPPKETDHGRDDDDLDEDDLDINFDFDEAVFEDMISLPLLAPDECSTPSVNFQIPNTRLLRRKWWELRRSTQAWPPLRTVDESLARNEGNRGQDDGSYIDDPGDYVVVDGEEEDDNEQLTDSCLNLIRHLDDVMSPTVEAPGARRGEELEIQDTDNFRDKISNWLLLDSKHKAQR</sequence>